<reference evidence="7 8" key="1">
    <citation type="submission" date="2014-12" db="EMBL/GenBank/DDBJ databases">
        <title>Genome sequencing of Photobacterium gaetbulicola AD005a.</title>
        <authorList>
            <person name="Adrian T.G.S."/>
            <person name="Chan K.G."/>
        </authorList>
    </citation>
    <scope>NUCLEOTIDE SEQUENCE [LARGE SCALE GENOMIC DNA]</scope>
    <source>
        <strain evidence="7 8">AD005a</strain>
    </source>
</reference>
<comment type="similarity">
    <text evidence="1">Belongs to the low molecular weight phosphotyrosine protein phosphatase family.</text>
</comment>
<keyword evidence="3" id="KW-0378">Hydrolase</keyword>
<evidence type="ECO:0000256" key="1">
    <source>
        <dbReference type="ARBA" id="ARBA00011063"/>
    </source>
</evidence>
<dbReference type="EC" id="3.1.3.48" evidence="2"/>
<evidence type="ECO:0000259" key="6">
    <source>
        <dbReference type="SMART" id="SM00226"/>
    </source>
</evidence>
<evidence type="ECO:0000256" key="4">
    <source>
        <dbReference type="ARBA" id="ARBA00022912"/>
    </source>
</evidence>
<evidence type="ECO:0000256" key="3">
    <source>
        <dbReference type="ARBA" id="ARBA00022801"/>
    </source>
</evidence>
<dbReference type="PANTHER" id="PTHR11717:SF7">
    <property type="entry name" value="LOW MOLECULAR WEIGHT PHOSPHOTYROSINE PROTEIN PHOSPHATASE"/>
    <property type="match status" value="1"/>
</dbReference>
<dbReference type="SUPFAM" id="SSF52788">
    <property type="entry name" value="Phosphotyrosine protein phosphatases I"/>
    <property type="match status" value="1"/>
</dbReference>
<evidence type="ECO:0000313" key="8">
    <source>
        <dbReference type="Proteomes" id="UP000031278"/>
    </source>
</evidence>
<dbReference type="AlphaFoldDB" id="A0A0B9GRT3"/>
<keyword evidence="4" id="KW-0904">Protein phosphatase</keyword>
<feature type="domain" description="Phosphotyrosine protein phosphatase I" evidence="6">
    <location>
        <begin position="3"/>
        <end position="149"/>
    </location>
</feature>
<dbReference type="FunFam" id="3.40.50.2300:FF:000113">
    <property type="entry name" value="Low molecular weight protein-tyrosine-phosphatase"/>
    <property type="match status" value="1"/>
</dbReference>
<dbReference type="InterPro" id="IPR017867">
    <property type="entry name" value="Tyr_phospatase_low_mol_wt"/>
</dbReference>
<dbReference type="SMART" id="SM00226">
    <property type="entry name" value="LMWPc"/>
    <property type="match status" value="1"/>
</dbReference>
<dbReference type="Proteomes" id="UP000031278">
    <property type="component" value="Unassembled WGS sequence"/>
</dbReference>
<comment type="caution">
    <text evidence="7">The sequence shown here is derived from an EMBL/GenBank/DDBJ whole genome shotgun (WGS) entry which is preliminary data.</text>
</comment>
<dbReference type="GO" id="GO:0004725">
    <property type="term" value="F:protein tyrosine phosphatase activity"/>
    <property type="evidence" value="ECO:0007669"/>
    <property type="project" value="UniProtKB-EC"/>
</dbReference>
<name>A0A0B9GRT3_9GAMM</name>
<proteinExistence type="inferred from homology"/>
<dbReference type="Pfam" id="PF01451">
    <property type="entry name" value="LMWPc"/>
    <property type="match status" value="1"/>
</dbReference>
<sequence>MTQRILVVCMGNICRSPTAEAVLRAKIAQRGLDVEVDSAGTIGFHQGEMPDHRARAAGEARGYSFEGMRARQIIDGDFEAFDLILAADNDNLRDLKRVCPTHLHRKLALFLEYGRQDVAEIPDPYYGGQRGFDYVLDLVEDAADGLLDRL</sequence>
<feature type="active site" description="Proton donor" evidence="5">
    <location>
        <position position="123"/>
    </location>
</feature>
<dbReference type="PANTHER" id="PTHR11717">
    <property type="entry name" value="LOW MOLECULAR WEIGHT PROTEIN TYROSINE PHOSPHATASE"/>
    <property type="match status" value="1"/>
</dbReference>
<gene>
    <name evidence="7" type="ORF">RJ45_24180</name>
</gene>
<protein>
    <recommendedName>
        <fullName evidence="2">protein-tyrosine-phosphatase</fullName>
        <ecNumber evidence="2">3.1.3.48</ecNumber>
    </recommendedName>
</protein>
<dbReference type="EMBL" id="JWLZ01000212">
    <property type="protein sequence ID" value="KHT59497.1"/>
    <property type="molecule type" value="Genomic_DNA"/>
</dbReference>
<evidence type="ECO:0000256" key="2">
    <source>
        <dbReference type="ARBA" id="ARBA00013064"/>
    </source>
</evidence>
<dbReference type="Gene3D" id="3.40.50.2300">
    <property type="match status" value="1"/>
</dbReference>
<evidence type="ECO:0000313" key="7">
    <source>
        <dbReference type="EMBL" id="KHT59497.1"/>
    </source>
</evidence>
<dbReference type="PRINTS" id="PR00719">
    <property type="entry name" value="LMWPTPASE"/>
</dbReference>
<evidence type="ECO:0000256" key="5">
    <source>
        <dbReference type="PIRSR" id="PIRSR617867-1"/>
    </source>
</evidence>
<feature type="active site" evidence="5">
    <location>
        <position position="15"/>
    </location>
</feature>
<dbReference type="InterPro" id="IPR023485">
    <property type="entry name" value="Ptyr_pPase"/>
</dbReference>
<organism evidence="7 8">
    <name type="scientific">Photobacterium gaetbulicola</name>
    <dbReference type="NCBI Taxonomy" id="1295392"/>
    <lineage>
        <taxon>Bacteria</taxon>
        <taxon>Pseudomonadati</taxon>
        <taxon>Pseudomonadota</taxon>
        <taxon>Gammaproteobacteria</taxon>
        <taxon>Vibrionales</taxon>
        <taxon>Vibrionaceae</taxon>
        <taxon>Photobacterium</taxon>
    </lineage>
</organism>
<dbReference type="RefSeq" id="WP_039468824.1">
    <property type="nucleotide sequence ID" value="NZ_JWLZ01000212.1"/>
</dbReference>
<accession>A0A0B9GRT3</accession>
<dbReference type="CDD" id="cd16343">
    <property type="entry name" value="LMWPTP"/>
    <property type="match status" value="1"/>
</dbReference>
<feature type="active site" description="Nucleophile" evidence="5">
    <location>
        <position position="9"/>
    </location>
</feature>
<dbReference type="InterPro" id="IPR036196">
    <property type="entry name" value="Ptyr_pPase_sf"/>
</dbReference>
<dbReference type="InterPro" id="IPR050438">
    <property type="entry name" value="LMW_PTPase"/>
</dbReference>